<dbReference type="PRINTS" id="PR00081">
    <property type="entry name" value="GDHRDH"/>
</dbReference>
<dbReference type="STRING" id="5539.A0A3E2H1T2"/>
<evidence type="ECO:0000256" key="3">
    <source>
        <dbReference type="ARBA" id="ARBA00023002"/>
    </source>
</evidence>
<accession>A0A3E2H1T2</accession>
<dbReference type="PANTHER" id="PTHR43963:SF6">
    <property type="entry name" value="CHAIN DEHYDROGENASE FAMILY PROTEIN, PUTATIVE (AFU_ORTHOLOGUE AFUA_3G15350)-RELATED"/>
    <property type="match status" value="1"/>
</dbReference>
<keyword evidence="2" id="KW-0521">NADP</keyword>
<dbReference type="CDD" id="cd05324">
    <property type="entry name" value="carb_red_PTCR-like_SDR_c"/>
    <property type="match status" value="1"/>
</dbReference>
<feature type="non-terminal residue" evidence="4">
    <location>
        <position position="250"/>
    </location>
</feature>
<evidence type="ECO:0000256" key="1">
    <source>
        <dbReference type="ARBA" id="ARBA00006484"/>
    </source>
</evidence>
<organism evidence="4 5">
    <name type="scientific">Scytalidium lignicola</name>
    <name type="common">Hyphomycete</name>
    <dbReference type="NCBI Taxonomy" id="5539"/>
    <lineage>
        <taxon>Eukaryota</taxon>
        <taxon>Fungi</taxon>
        <taxon>Dikarya</taxon>
        <taxon>Ascomycota</taxon>
        <taxon>Pezizomycotina</taxon>
        <taxon>Leotiomycetes</taxon>
        <taxon>Leotiomycetes incertae sedis</taxon>
        <taxon>Scytalidium</taxon>
    </lineage>
</organism>
<dbReference type="InterPro" id="IPR045313">
    <property type="entry name" value="CBR1-like"/>
</dbReference>
<dbReference type="OrthoDB" id="191139at2759"/>
<keyword evidence="5" id="KW-1185">Reference proteome</keyword>
<dbReference type="PANTHER" id="PTHR43963">
    <property type="entry name" value="CARBONYL REDUCTASE 1-RELATED"/>
    <property type="match status" value="1"/>
</dbReference>
<dbReference type="EMBL" id="NCSJ02000211">
    <property type="protein sequence ID" value="RFU27334.1"/>
    <property type="molecule type" value="Genomic_DNA"/>
</dbReference>
<dbReference type="InterPro" id="IPR002347">
    <property type="entry name" value="SDR_fam"/>
</dbReference>
<reference evidence="4 5" key="1">
    <citation type="submission" date="2018-05" db="EMBL/GenBank/DDBJ databases">
        <title>Draft genome sequence of Scytalidium lignicola DSM 105466, a ubiquitous saprotrophic fungus.</title>
        <authorList>
            <person name="Buettner E."/>
            <person name="Gebauer A.M."/>
            <person name="Hofrichter M."/>
            <person name="Liers C."/>
            <person name="Kellner H."/>
        </authorList>
    </citation>
    <scope>NUCLEOTIDE SEQUENCE [LARGE SCALE GENOMIC DNA]</scope>
    <source>
        <strain evidence="4 5">DSM 105466</strain>
    </source>
</reference>
<dbReference type="AlphaFoldDB" id="A0A3E2H1T2"/>
<comment type="similarity">
    <text evidence="1">Belongs to the short-chain dehydrogenases/reductases (SDR) family.</text>
</comment>
<dbReference type="OMA" id="QKKFRCE"/>
<dbReference type="Gene3D" id="3.40.50.720">
    <property type="entry name" value="NAD(P)-binding Rossmann-like Domain"/>
    <property type="match status" value="1"/>
</dbReference>
<gene>
    <name evidence="4" type="ORF">B7463_g8992</name>
</gene>
<keyword evidence="3" id="KW-0560">Oxidoreductase</keyword>
<protein>
    <submittedName>
        <fullName evidence="4">Uncharacterized protein</fullName>
    </submittedName>
</protein>
<evidence type="ECO:0000256" key="2">
    <source>
        <dbReference type="ARBA" id="ARBA00022857"/>
    </source>
</evidence>
<comment type="caution">
    <text evidence="4">The sequence shown here is derived from an EMBL/GenBank/DDBJ whole genome shotgun (WGS) entry which is preliminary data.</text>
</comment>
<dbReference type="GO" id="GO:0016616">
    <property type="term" value="F:oxidoreductase activity, acting on the CH-OH group of donors, NAD or NADP as acceptor"/>
    <property type="evidence" value="ECO:0007669"/>
    <property type="project" value="InterPro"/>
</dbReference>
<dbReference type="SUPFAM" id="SSF51735">
    <property type="entry name" value="NAD(P)-binding Rossmann-fold domains"/>
    <property type="match status" value="1"/>
</dbReference>
<sequence length="250" mass="26763">MAAIIASKVSSNIVLITGANRGIGFGTARKLIQEHPGYHVIIGSRDASQGAKSAAELSSEGLSASSVQLDITDDDSIMTARDYVEREFGRLDVLINNAGISFEGREMEYSLRQRMAKTFDVNVFGTAAVTDAFLPLLEKSENPRIVFVSSMAGSLTQSTDFSDPWTKVPMLAYRSSKAAVNMVMAHFASQTVEKGFKVNAVCPGYIGTNLNNFQGTGTLDDGARIVVKMATLGKDGETGTFSTIDGLSPW</sequence>
<evidence type="ECO:0000313" key="4">
    <source>
        <dbReference type="EMBL" id="RFU27334.1"/>
    </source>
</evidence>
<dbReference type="Pfam" id="PF00106">
    <property type="entry name" value="adh_short"/>
    <property type="match status" value="1"/>
</dbReference>
<dbReference type="Proteomes" id="UP000258309">
    <property type="component" value="Unassembled WGS sequence"/>
</dbReference>
<feature type="non-terminal residue" evidence="4">
    <location>
        <position position="1"/>
    </location>
</feature>
<name>A0A3E2H1T2_SCYLI</name>
<dbReference type="InterPro" id="IPR036291">
    <property type="entry name" value="NAD(P)-bd_dom_sf"/>
</dbReference>
<evidence type="ECO:0000313" key="5">
    <source>
        <dbReference type="Proteomes" id="UP000258309"/>
    </source>
</evidence>
<proteinExistence type="inferred from homology"/>